<dbReference type="OrthoDB" id="3973242at2759"/>
<reference evidence="2" key="1">
    <citation type="submission" date="2016-11" db="EMBL/GenBank/DDBJ databases">
        <authorList>
            <person name="Guldener U."/>
        </authorList>
    </citation>
    <scope>NUCLEOTIDE SEQUENCE [LARGE SCALE GENOMIC DNA]</scope>
</reference>
<dbReference type="EMBL" id="FQNF01000092">
    <property type="protein sequence ID" value="SGZ41296.1"/>
    <property type="molecule type" value="Genomic_DNA"/>
</dbReference>
<organism evidence="1 2">
    <name type="scientific">Hanseniaspora guilliermondii</name>
    <dbReference type="NCBI Taxonomy" id="56406"/>
    <lineage>
        <taxon>Eukaryota</taxon>
        <taxon>Fungi</taxon>
        <taxon>Dikarya</taxon>
        <taxon>Ascomycota</taxon>
        <taxon>Saccharomycotina</taxon>
        <taxon>Saccharomycetes</taxon>
        <taxon>Saccharomycodales</taxon>
        <taxon>Saccharomycodaceae</taxon>
        <taxon>Hanseniaspora</taxon>
    </lineage>
</organism>
<keyword evidence="2" id="KW-1185">Reference proteome</keyword>
<dbReference type="AlphaFoldDB" id="A0A1L0B444"/>
<protein>
    <submittedName>
        <fullName evidence="1">Uncharacterized protein</fullName>
    </submittedName>
</protein>
<evidence type="ECO:0000313" key="2">
    <source>
        <dbReference type="Proteomes" id="UP000183365"/>
    </source>
</evidence>
<sequence>MIEKPAFSNEALLREKNDFNYLQKLNADTESVATLCSPVIYGNETGIVHRNSSTKTVVPSSAGHNVLKQQKLYPMDSPKLINKKISKVSQPSADALYSGKTAVSKNAFSNGIRNISDISLFGLPGNYKVSISSSNKKLKESFNKYADQYNISSPGIDCSDIYEDISFESNNSINDPLYQNEDMKNMEFGTHLNIQLFIKNQRSTVFCTPDTSLHQKRLLTYSHNDSGNYESITDVFRRVRKELLFQNESKNDYNTTIFGQDLKKKDYNLSDSDKIKHILSYEMGYENNFISEKIKSMEKSLFDMKKNLRNTSSYIKSYISSFFCSTVSCNYFLLKENIKFAKRNPWSLFEEKFWIDYEEEDTTVSKPVLVVYPDDHEENDKKIDDEFKNYIQEKEEEFYDQEFELQTFKKI</sequence>
<accession>A0A1L0B444</accession>
<proteinExistence type="predicted"/>
<evidence type="ECO:0000313" key="1">
    <source>
        <dbReference type="EMBL" id="SGZ41296.1"/>
    </source>
</evidence>
<dbReference type="Proteomes" id="UP000183365">
    <property type="component" value="Unassembled WGS sequence"/>
</dbReference>
<dbReference type="VEuPathDB" id="FungiDB:HGUI_03496"/>
<name>A0A1L0B444_9ASCO</name>
<gene>
    <name evidence="1" type="ORF">HGUI_03496</name>
</gene>